<dbReference type="Pfam" id="PF11104">
    <property type="entry name" value="PilM_2"/>
    <property type="match status" value="1"/>
</dbReference>
<dbReference type="EMBL" id="PFBX01000027">
    <property type="protein sequence ID" value="PIT87432.1"/>
    <property type="molecule type" value="Genomic_DNA"/>
</dbReference>
<sequence>MLFNDKSLIGIDIGAGGIKLVELHQRKKRPVLFTYGFINEKHNVHSLLKQNLNPTGSAERLPVDPVDESNVAGYADKIKKLCLACRVKTKKVAVSLPVSSVFHAIVTLPVVKKEEETRSMIRSEVKKFIPWSLEEMALDYQFLEKPTKEATTQKILVNAVPNKMISFYTKVFLRTGLKLEALEPESSALARSLIGRDQSVNMIVDIGAERTNFFIIENSVPIIHQSIDYGGHKIDSILKNNFGVQEDELVEQFKKDLFYNLNRQGQTLPESLESQANMFKPVIEPILKEIEVNLEIYLRQAGNAQKKPQKVILTGGTGFLPFLKEAIADKFKVKCYVGDPWARIIFQQSLKPVLHEIGPQMSVAIGLALRNMV</sequence>
<dbReference type="Gene3D" id="3.30.1490.300">
    <property type="match status" value="1"/>
</dbReference>
<dbReference type="SUPFAM" id="SSF53067">
    <property type="entry name" value="Actin-like ATPase domain"/>
    <property type="match status" value="2"/>
</dbReference>
<name>A0A2M6W3R4_9BACT</name>
<evidence type="ECO:0000313" key="1">
    <source>
        <dbReference type="EMBL" id="PIT87432.1"/>
    </source>
</evidence>
<dbReference type="InterPro" id="IPR005883">
    <property type="entry name" value="PilM"/>
</dbReference>
<dbReference type="PANTHER" id="PTHR32432">
    <property type="entry name" value="CELL DIVISION PROTEIN FTSA-RELATED"/>
    <property type="match status" value="1"/>
</dbReference>
<dbReference type="Gene3D" id="3.30.420.40">
    <property type="match status" value="2"/>
</dbReference>
<dbReference type="PANTHER" id="PTHR32432:SF3">
    <property type="entry name" value="ETHANOLAMINE UTILIZATION PROTEIN EUTJ"/>
    <property type="match status" value="1"/>
</dbReference>
<dbReference type="InterPro" id="IPR043129">
    <property type="entry name" value="ATPase_NBD"/>
</dbReference>
<evidence type="ECO:0000313" key="2">
    <source>
        <dbReference type="Proteomes" id="UP000231183"/>
    </source>
</evidence>
<reference evidence="2" key="1">
    <citation type="submission" date="2017-09" db="EMBL/GenBank/DDBJ databases">
        <title>Depth-based differentiation of microbial function through sediment-hosted aquifers and enrichment of novel symbionts in the deep terrestrial subsurface.</title>
        <authorList>
            <person name="Probst A.J."/>
            <person name="Ladd B."/>
            <person name="Jarett J.K."/>
            <person name="Geller-Mcgrath D.E."/>
            <person name="Sieber C.M.K."/>
            <person name="Emerson J.B."/>
            <person name="Anantharaman K."/>
            <person name="Thomas B.C."/>
            <person name="Malmstrom R."/>
            <person name="Stieglmeier M."/>
            <person name="Klingl A."/>
            <person name="Woyke T."/>
            <person name="Ryan C.M."/>
            <person name="Banfield J.F."/>
        </authorList>
    </citation>
    <scope>NUCLEOTIDE SEQUENCE [LARGE SCALE GENOMIC DNA]</scope>
</reference>
<dbReference type="CDD" id="cd24049">
    <property type="entry name" value="ASKHA_NBD_PilM"/>
    <property type="match status" value="1"/>
</dbReference>
<organism evidence="1 2">
    <name type="scientific">Candidatus Magasanikbacteria bacterium CG10_big_fil_rev_8_21_14_0_10_40_10</name>
    <dbReference type="NCBI Taxonomy" id="1974648"/>
    <lineage>
        <taxon>Bacteria</taxon>
        <taxon>Candidatus Magasanikiibacteriota</taxon>
    </lineage>
</organism>
<dbReference type="Proteomes" id="UP000231183">
    <property type="component" value="Unassembled WGS sequence"/>
</dbReference>
<dbReference type="PIRSF" id="PIRSF019169">
    <property type="entry name" value="PilM"/>
    <property type="match status" value="1"/>
</dbReference>
<dbReference type="NCBIfam" id="TIGR01175">
    <property type="entry name" value="pilM"/>
    <property type="match status" value="1"/>
</dbReference>
<dbReference type="AlphaFoldDB" id="A0A2M6W3R4"/>
<accession>A0A2M6W3R4</accession>
<dbReference type="InterPro" id="IPR050696">
    <property type="entry name" value="FtsA/MreB"/>
</dbReference>
<gene>
    <name evidence="1" type="ORF">COU31_02955</name>
</gene>
<comment type="caution">
    <text evidence="1">The sequence shown here is derived from an EMBL/GenBank/DDBJ whole genome shotgun (WGS) entry which is preliminary data.</text>
</comment>
<protein>
    <recommendedName>
        <fullName evidence="3">SHS2 domain-containing protein</fullName>
    </recommendedName>
</protein>
<proteinExistence type="predicted"/>
<evidence type="ECO:0008006" key="3">
    <source>
        <dbReference type="Google" id="ProtNLM"/>
    </source>
</evidence>